<evidence type="ECO:0000313" key="5">
    <source>
        <dbReference type="Proteomes" id="UP000254866"/>
    </source>
</evidence>
<evidence type="ECO:0000256" key="3">
    <source>
        <dbReference type="SAM" id="Phobius"/>
    </source>
</evidence>
<keyword evidence="3" id="KW-1133">Transmembrane helix</keyword>
<dbReference type="RefSeq" id="XP_031874192.1">
    <property type="nucleotide sequence ID" value="XM_032010138.1"/>
</dbReference>
<dbReference type="AlphaFoldDB" id="A0A370U180"/>
<dbReference type="STRING" id="2656787.A0A370U180"/>
<feature type="region of interest" description="Disordered" evidence="2">
    <location>
        <begin position="488"/>
        <end position="534"/>
    </location>
</feature>
<dbReference type="OrthoDB" id="3554981at2759"/>
<evidence type="ECO:0000256" key="1">
    <source>
        <dbReference type="SAM" id="Coils"/>
    </source>
</evidence>
<name>A0A370U180_9HELO</name>
<gene>
    <name evidence="4" type="ORF">BP5553_01515</name>
</gene>
<organism evidence="4 5">
    <name type="scientific">Venustampulla echinocandica</name>
    <dbReference type="NCBI Taxonomy" id="2656787"/>
    <lineage>
        <taxon>Eukaryota</taxon>
        <taxon>Fungi</taxon>
        <taxon>Dikarya</taxon>
        <taxon>Ascomycota</taxon>
        <taxon>Pezizomycotina</taxon>
        <taxon>Leotiomycetes</taxon>
        <taxon>Helotiales</taxon>
        <taxon>Pleuroascaceae</taxon>
        <taxon>Venustampulla</taxon>
    </lineage>
</organism>
<keyword evidence="5" id="KW-1185">Reference proteome</keyword>
<keyword evidence="3" id="KW-0812">Transmembrane</keyword>
<dbReference type="EMBL" id="NPIC01000001">
    <property type="protein sequence ID" value="RDL41536.1"/>
    <property type="molecule type" value="Genomic_DNA"/>
</dbReference>
<keyword evidence="3" id="KW-0472">Membrane</keyword>
<evidence type="ECO:0000313" key="4">
    <source>
        <dbReference type="EMBL" id="RDL41536.1"/>
    </source>
</evidence>
<evidence type="ECO:0000256" key="2">
    <source>
        <dbReference type="SAM" id="MobiDB-lite"/>
    </source>
</evidence>
<feature type="region of interest" description="Disordered" evidence="2">
    <location>
        <begin position="272"/>
        <end position="310"/>
    </location>
</feature>
<feature type="region of interest" description="Disordered" evidence="2">
    <location>
        <begin position="372"/>
        <end position="405"/>
    </location>
</feature>
<feature type="coiled-coil region" evidence="1">
    <location>
        <begin position="23"/>
        <end position="81"/>
    </location>
</feature>
<accession>A0A370U180</accession>
<proteinExistence type="predicted"/>
<dbReference type="GeneID" id="43594364"/>
<feature type="compositionally biased region" description="Polar residues" evidence="2">
    <location>
        <begin position="500"/>
        <end position="511"/>
    </location>
</feature>
<feature type="transmembrane region" description="Helical" evidence="3">
    <location>
        <begin position="594"/>
        <end position="615"/>
    </location>
</feature>
<protein>
    <submittedName>
        <fullName evidence="4">Uncharacterized protein</fullName>
    </submittedName>
</protein>
<feature type="compositionally biased region" description="Polar residues" evidence="2">
    <location>
        <begin position="277"/>
        <end position="302"/>
    </location>
</feature>
<keyword evidence="1" id="KW-0175">Coiled coil</keyword>
<sequence>MSSKPEFNFSVPPPLSVMKGLHIANEEKKIEKLKEMARKALEDLQVEREKGKEMAEELAEVNAVLEEQSNLEEKVLQMQKASDDQPGSLKRYRDLEKVYKELDGQYRGMKKHREDLLESVDELRKEKDEVQEKNYDLELRNIELETSLKDAVERIQRMQQDSYKGYAELKEQIAKEKQTTKGLEEDCETLQATLDKTTEERELNASKSSEAEERCRLLSATNKRLEEQLDARMRDCVGIDTQYQDLRGELATSNNKLKRVELEKATLLKEVNDLKSRSSSPTKSFLSTRSKMSDAPDQSQNELAHKKTKNQLKIVQKQLDLEKEKVATFQNQTMMMRNEMKKFPLNPFAFRVADKSNAQTKLLSLEDELTNTTSEAANDVPDKTNDGSAGVEQKPIPKGKESEHSAEWIEEHRKLTRTKSIVKVIKTYTHHPIRCWLQTELDLAVLIICWAIATWNFIVPYIRNAGLAPVGGPVSFSKIRLAVDTVNNPFSQPRPRSDSIDSFFTQSSDSGSVAEETIVPNANSNGNTSDDRAPGTIKMMATIKEDNLPSSPSNRLKLLKKRASRLFISPPTGDYPLTAWQQLTCIDPRRKPSVIWTLFYFAFHVAFYLLIYFTYQERQMWLAANNVTRAFVDNLYKHRQQYNRGVVFEFLSQGVATGIERSMLSFAENAFGYEVTAFPRPG</sequence>
<comment type="caution">
    <text evidence="4">The sequence shown here is derived from an EMBL/GenBank/DDBJ whole genome shotgun (WGS) entry which is preliminary data.</text>
</comment>
<dbReference type="Proteomes" id="UP000254866">
    <property type="component" value="Unassembled WGS sequence"/>
</dbReference>
<reference evidence="4 5" key="1">
    <citation type="journal article" date="2018" name="IMA Fungus">
        <title>IMA Genome-F 9: Draft genome sequence of Annulohypoxylon stygium, Aspergillus mulundensis, Berkeleyomyces basicola (syn. Thielaviopsis basicola), Ceratocystis smalleyi, two Cercospora beticola strains, Coleophoma cylindrospora, Fusarium fracticaudum, Phialophora cf. hyalina, and Morchella septimelata.</title>
        <authorList>
            <person name="Wingfield B.D."/>
            <person name="Bills G.F."/>
            <person name="Dong Y."/>
            <person name="Huang W."/>
            <person name="Nel W.J."/>
            <person name="Swalarsk-Parry B.S."/>
            <person name="Vaghefi N."/>
            <person name="Wilken P.M."/>
            <person name="An Z."/>
            <person name="de Beer Z.W."/>
            <person name="De Vos L."/>
            <person name="Chen L."/>
            <person name="Duong T.A."/>
            <person name="Gao Y."/>
            <person name="Hammerbacher A."/>
            <person name="Kikkert J.R."/>
            <person name="Li Y."/>
            <person name="Li H."/>
            <person name="Li K."/>
            <person name="Li Q."/>
            <person name="Liu X."/>
            <person name="Ma X."/>
            <person name="Naidoo K."/>
            <person name="Pethybridge S.J."/>
            <person name="Sun J."/>
            <person name="Steenkamp E.T."/>
            <person name="van der Nest M.A."/>
            <person name="van Wyk S."/>
            <person name="Wingfield M.J."/>
            <person name="Xiong C."/>
            <person name="Yue Q."/>
            <person name="Zhang X."/>
        </authorList>
    </citation>
    <scope>NUCLEOTIDE SEQUENCE [LARGE SCALE GENOMIC DNA]</scope>
    <source>
        <strain evidence="4 5">BP 5553</strain>
    </source>
</reference>